<evidence type="ECO:0000259" key="8">
    <source>
        <dbReference type="Pfam" id="PF01694"/>
    </source>
</evidence>
<dbReference type="PANTHER" id="PTHR43731">
    <property type="entry name" value="RHOMBOID PROTEASE"/>
    <property type="match status" value="1"/>
</dbReference>
<evidence type="ECO:0000256" key="4">
    <source>
        <dbReference type="ARBA" id="ARBA00022801"/>
    </source>
</evidence>
<keyword evidence="4" id="KW-0378">Hydrolase</keyword>
<organism evidence="9 10">
    <name type="scientific">Asanoa ishikariensis</name>
    <dbReference type="NCBI Taxonomy" id="137265"/>
    <lineage>
        <taxon>Bacteria</taxon>
        <taxon>Bacillati</taxon>
        <taxon>Actinomycetota</taxon>
        <taxon>Actinomycetes</taxon>
        <taxon>Micromonosporales</taxon>
        <taxon>Micromonosporaceae</taxon>
        <taxon>Asanoa</taxon>
    </lineage>
</organism>
<dbReference type="GO" id="GO:0016020">
    <property type="term" value="C:membrane"/>
    <property type="evidence" value="ECO:0007669"/>
    <property type="project" value="UniProtKB-SubCell"/>
</dbReference>
<feature type="domain" description="Peptidase S54 rhomboid" evidence="8">
    <location>
        <begin position="140"/>
        <end position="269"/>
    </location>
</feature>
<feature type="transmembrane region" description="Helical" evidence="7">
    <location>
        <begin position="180"/>
        <end position="197"/>
    </location>
</feature>
<keyword evidence="6 7" id="KW-0472">Membrane</keyword>
<keyword evidence="5 7" id="KW-1133">Transmembrane helix</keyword>
<evidence type="ECO:0000256" key="2">
    <source>
        <dbReference type="ARBA" id="ARBA00009045"/>
    </source>
</evidence>
<reference evidence="10" key="1">
    <citation type="submission" date="2016-10" db="EMBL/GenBank/DDBJ databases">
        <authorList>
            <person name="Varghese N."/>
            <person name="Submissions S."/>
        </authorList>
    </citation>
    <scope>NUCLEOTIDE SEQUENCE [LARGE SCALE GENOMIC DNA]</scope>
    <source>
        <strain evidence="10">DSM 44718</strain>
    </source>
</reference>
<comment type="subcellular location">
    <subcellularLocation>
        <location evidence="1">Membrane</location>
        <topology evidence="1">Multi-pass membrane protein</topology>
    </subcellularLocation>
</comment>
<name>A0A1H3KNH7_9ACTN</name>
<dbReference type="STRING" id="137265.SAMN05421684_0248"/>
<proteinExistence type="inferred from homology"/>
<evidence type="ECO:0000256" key="1">
    <source>
        <dbReference type="ARBA" id="ARBA00004141"/>
    </source>
</evidence>
<keyword evidence="3 7" id="KW-0812">Transmembrane</keyword>
<dbReference type="InterPro" id="IPR035952">
    <property type="entry name" value="Rhomboid-like_sf"/>
</dbReference>
<keyword evidence="10" id="KW-1185">Reference proteome</keyword>
<dbReference type="RefSeq" id="WP_090786171.1">
    <property type="nucleotide sequence ID" value="NZ_BOND01000031.1"/>
</dbReference>
<dbReference type="Proteomes" id="UP000199632">
    <property type="component" value="Unassembled WGS sequence"/>
</dbReference>
<feature type="transmembrane region" description="Helical" evidence="7">
    <location>
        <begin position="149"/>
        <end position="168"/>
    </location>
</feature>
<feature type="transmembrane region" description="Helical" evidence="7">
    <location>
        <begin position="229"/>
        <end position="246"/>
    </location>
</feature>
<evidence type="ECO:0000256" key="7">
    <source>
        <dbReference type="SAM" id="Phobius"/>
    </source>
</evidence>
<evidence type="ECO:0000256" key="6">
    <source>
        <dbReference type="ARBA" id="ARBA00023136"/>
    </source>
</evidence>
<dbReference type="Pfam" id="PF01694">
    <property type="entry name" value="Rhomboid"/>
    <property type="match status" value="1"/>
</dbReference>
<evidence type="ECO:0000256" key="5">
    <source>
        <dbReference type="ARBA" id="ARBA00022989"/>
    </source>
</evidence>
<accession>A0A1H3KNH7</accession>
<feature type="transmembrane region" description="Helical" evidence="7">
    <location>
        <begin position="278"/>
        <end position="298"/>
    </location>
</feature>
<protein>
    <submittedName>
        <fullName evidence="9">Rhomboid family protein</fullName>
    </submittedName>
</protein>
<evidence type="ECO:0000313" key="9">
    <source>
        <dbReference type="EMBL" id="SDY53701.1"/>
    </source>
</evidence>
<evidence type="ECO:0000256" key="3">
    <source>
        <dbReference type="ARBA" id="ARBA00022692"/>
    </source>
</evidence>
<gene>
    <name evidence="9" type="ORF">SAMN05421684_0248</name>
</gene>
<dbReference type="InterPro" id="IPR050925">
    <property type="entry name" value="Rhomboid_protease_S54"/>
</dbReference>
<comment type="similarity">
    <text evidence="2">Belongs to the peptidase S54 family.</text>
</comment>
<dbReference type="EMBL" id="FNQB01000001">
    <property type="protein sequence ID" value="SDY53701.1"/>
    <property type="molecule type" value="Genomic_DNA"/>
</dbReference>
<dbReference type="AlphaFoldDB" id="A0A1H3KNH7"/>
<feature type="transmembrane region" description="Helical" evidence="7">
    <location>
        <begin position="73"/>
        <end position="95"/>
    </location>
</feature>
<dbReference type="SUPFAM" id="SSF144091">
    <property type="entry name" value="Rhomboid-like"/>
    <property type="match status" value="1"/>
</dbReference>
<dbReference type="Gene3D" id="1.20.1540.10">
    <property type="entry name" value="Rhomboid-like"/>
    <property type="match status" value="1"/>
</dbReference>
<dbReference type="GO" id="GO:0004252">
    <property type="term" value="F:serine-type endopeptidase activity"/>
    <property type="evidence" value="ECO:0007669"/>
    <property type="project" value="InterPro"/>
</dbReference>
<dbReference type="InterPro" id="IPR022764">
    <property type="entry name" value="Peptidase_S54_rhomboid_dom"/>
</dbReference>
<feature type="transmembrane region" description="Helical" evidence="7">
    <location>
        <begin position="252"/>
        <end position="271"/>
    </location>
</feature>
<dbReference type="OrthoDB" id="9807874at2"/>
<sequence>MNESPPTAAPVCYRHPSRETWVRCTRCERPICPDCMREASVGHQCPECVAEGRRTQRSARTAFGGSAAGRHGYVTIALISLNLLAALIGLAFYGLDTLIPRGGLFTGTTQLQAFGGVIGPSFQFPTNGGWVNYTGVYDGGYYRLITGVFLHYGIIHLLFNMWALWAVGRSLEAALGPIRYGALYLLAGIGGSVAALLADPNSLTAGASGALWGLFVAFFVVLRKLGRSTSSIVGLLVINLFITFTLPGISWAGHLGGGLAGGVVAAVLVYAPRANRTLIQVSGCILIFVALVGLTLSASSF</sequence>
<dbReference type="PANTHER" id="PTHR43731:SF14">
    <property type="entry name" value="PRESENILIN-ASSOCIATED RHOMBOID-LIKE PROTEIN, MITOCHONDRIAL"/>
    <property type="match status" value="1"/>
</dbReference>
<feature type="transmembrane region" description="Helical" evidence="7">
    <location>
        <begin position="203"/>
        <end position="222"/>
    </location>
</feature>
<evidence type="ECO:0000313" key="10">
    <source>
        <dbReference type="Proteomes" id="UP000199632"/>
    </source>
</evidence>